<evidence type="ECO:0000313" key="2">
    <source>
        <dbReference type="Proteomes" id="UP000838412"/>
    </source>
</evidence>
<dbReference type="EMBL" id="OV696697">
    <property type="protein sequence ID" value="CAH1242439.1"/>
    <property type="molecule type" value="Genomic_DNA"/>
</dbReference>
<sequence>MCGSTCILGAQDFSATGKELEEIYGGHKTFGRTFSHNTRWTANCPEISFKGRKKLYDWDCDVALLTYNHTTMDVFKVGTEAEERFLQNNPQVNGAFIPRCNYKNHKPLNLKDQVTNLLNDKWRTSPCYSRHVLQLQPGPGVHHQEAYPSGDDEDWGLLNLANRPTADVGVDYLFEDKP</sequence>
<keyword evidence="2" id="KW-1185">Reference proteome</keyword>
<dbReference type="Proteomes" id="UP000838412">
    <property type="component" value="Chromosome 12"/>
</dbReference>
<evidence type="ECO:0000313" key="1">
    <source>
        <dbReference type="EMBL" id="CAH1242439.1"/>
    </source>
</evidence>
<dbReference type="AlphaFoldDB" id="A0A8J9YVA1"/>
<dbReference type="OrthoDB" id="202825at2759"/>
<organism evidence="1 2">
    <name type="scientific">Branchiostoma lanceolatum</name>
    <name type="common">Common lancelet</name>
    <name type="synonym">Amphioxus lanceolatum</name>
    <dbReference type="NCBI Taxonomy" id="7740"/>
    <lineage>
        <taxon>Eukaryota</taxon>
        <taxon>Metazoa</taxon>
        <taxon>Chordata</taxon>
        <taxon>Cephalochordata</taxon>
        <taxon>Leptocardii</taxon>
        <taxon>Amphioxiformes</taxon>
        <taxon>Branchiostomatidae</taxon>
        <taxon>Branchiostoma</taxon>
    </lineage>
</organism>
<proteinExistence type="predicted"/>
<reference evidence="1" key="1">
    <citation type="submission" date="2022-01" db="EMBL/GenBank/DDBJ databases">
        <authorList>
            <person name="Braso-Vives M."/>
        </authorList>
    </citation>
    <scope>NUCLEOTIDE SEQUENCE</scope>
</reference>
<protein>
    <submittedName>
        <fullName evidence="1">Hypp6704 protein</fullName>
    </submittedName>
</protein>
<name>A0A8J9YVA1_BRALA</name>
<gene>
    <name evidence="1" type="primary">Hypp6704</name>
    <name evidence="1" type="ORF">BLAG_LOCUS5730</name>
</gene>
<accession>A0A8J9YVA1</accession>